<proteinExistence type="predicted"/>
<dbReference type="SUPFAM" id="SSF47095">
    <property type="entry name" value="HMG-box"/>
    <property type="match status" value="1"/>
</dbReference>
<evidence type="ECO:0000256" key="2">
    <source>
        <dbReference type="ARBA" id="ARBA00023242"/>
    </source>
</evidence>
<evidence type="ECO:0000313" key="6">
    <source>
        <dbReference type="EMBL" id="KAJ1724878.1"/>
    </source>
</evidence>
<dbReference type="Pfam" id="PF00505">
    <property type="entry name" value="HMG_box"/>
    <property type="match status" value="1"/>
</dbReference>
<dbReference type="EMBL" id="JANBOJ010000018">
    <property type="protein sequence ID" value="KAJ1724878.1"/>
    <property type="molecule type" value="Genomic_DNA"/>
</dbReference>
<feature type="region of interest" description="Disordered" evidence="4">
    <location>
        <begin position="117"/>
        <end position="165"/>
    </location>
</feature>
<dbReference type="AlphaFoldDB" id="A0A9W7Y646"/>
<dbReference type="GO" id="GO:0005634">
    <property type="term" value="C:nucleus"/>
    <property type="evidence" value="ECO:0007669"/>
    <property type="project" value="UniProtKB-UniRule"/>
</dbReference>
<sequence length="250" mass="28352">MMFEDAINYGIDLNAILAQELGGLAVAPTPVSVAVPPPNVLVNRVPDGFTPILINLQRCSRAELRRFLHSMLCTPASGENGTVPKEKSLGRCGCELLEFDYQPDFLFNKRKHDALEEADEDGYSSGSENGELDSPVRDSHGYISNSDDGIAADNDSDDAEEALRAQEAERNRIKIKRPPNSFMIYRSERHNELVKEYRGGNKVISGIIAKEWHSMRPEIRKKYEDMAAVKKREHEMLYPNYKFMPKRRKH</sequence>
<keyword evidence="7" id="KW-1185">Reference proteome</keyword>
<dbReference type="Gene3D" id="1.10.30.10">
    <property type="entry name" value="High mobility group box domain"/>
    <property type="match status" value="1"/>
</dbReference>
<feature type="DNA-binding region" description="HMG box" evidence="3">
    <location>
        <begin position="175"/>
        <end position="242"/>
    </location>
</feature>
<evidence type="ECO:0000256" key="4">
    <source>
        <dbReference type="SAM" id="MobiDB-lite"/>
    </source>
</evidence>
<dbReference type="PANTHER" id="PTHR45789">
    <property type="entry name" value="FI18025P1"/>
    <property type="match status" value="1"/>
</dbReference>
<evidence type="ECO:0000256" key="1">
    <source>
        <dbReference type="ARBA" id="ARBA00023125"/>
    </source>
</evidence>
<feature type="compositionally biased region" description="Low complexity" evidence="4">
    <location>
        <begin position="144"/>
        <end position="153"/>
    </location>
</feature>
<dbReference type="PROSITE" id="PS50118">
    <property type="entry name" value="HMG_BOX_2"/>
    <property type="match status" value="1"/>
</dbReference>
<dbReference type="InterPro" id="IPR051356">
    <property type="entry name" value="SOX/SOX-like_TF"/>
</dbReference>
<accession>A0A9W7Y646</accession>
<dbReference type="GO" id="GO:0000981">
    <property type="term" value="F:DNA-binding transcription factor activity, RNA polymerase II-specific"/>
    <property type="evidence" value="ECO:0007669"/>
    <property type="project" value="TreeGrafter"/>
</dbReference>
<name>A0A9W7Y646_9FUNG</name>
<keyword evidence="1 3" id="KW-0238">DNA-binding</keyword>
<organism evidence="6 7">
    <name type="scientific">Coemansia erecta</name>
    <dbReference type="NCBI Taxonomy" id="147472"/>
    <lineage>
        <taxon>Eukaryota</taxon>
        <taxon>Fungi</taxon>
        <taxon>Fungi incertae sedis</taxon>
        <taxon>Zoopagomycota</taxon>
        <taxon>Kickxellomycotina</taxon>
        <taxon>Kickxellomycetes</taxon>
        <taxon>Kickxellales</taxon>
        <taxon>Kickxellaceae</taxon>
        <taxon>Coemansia</taxon>
    </lineage>
</organism>
<protein>
    <recommendedName>
        <fullName evidence="5">HMG box domain-containing protein</fullName>
    </recommendedName>
</protein>
<evidence type="ECO:0000256" key="3">
    <source>
        <dbReference type="PROSITE-ProRule" id="PRU00267"/>
    </source>
</evidence>
<evidence type="ECO:0000259" key="5">
    <source>
        <dbReference type="PROSITE" id="PS50118"/>
    </source>
</evidence>
<evidence type="ECO:0000313" key="7">
    <source>
        <dbReference type="Proteomes" id="UP001149813"/>
    </source>
</evidence>
<feature type="domain" description="HMG box" evidence="5">
    <location>
        <begin position="175"/>
        <end position="242"/>
    </location>
</feature>
<dbReference type="PANTHER" id="PTHR45789:SF2">
    <property type="entry name" value="FI18025P1"/>
    <property type="match status" value="1"/>
</dbReference>
<dbReference type="InterPro" id="IPR036910">
    <property type="entry name" value="HMG_box_dom_sf"/>
</dbReference>
<comment type="caution">
    <text evidence="6">The sequence shown here is derived from an EMBL/GenBank/DDBJ whole genome shotgun (WGS) entry which is preliminary data.</text>
</comment>
<gene>
    <name evidence="6" type="ORF">LPJ53_000876</name>
</gene>
<dbReference type="CDD" id="cd01389">
    <property type="entry name" value="HMG-box_ROX1-like"/>
    <property type="match status" value="1"/>
</dbReference>
<dbReference type="Proteomes" id="UP001149813">
    <property type="component" value="Unassembled WGS sequence"/>
</dbReference>
<reference evidence="6" key="1">
    <citation type="submission" date="2022-07" db="EMBL/GenBank/DDBJ databases">
        <title>Phylogenomic reconstructions and comparative analyses of Kickxellomycotina fungi.</title>
        <authorList>
            <person name="Reynolds N.K."/>
            <person name="Stajich J.E."/>
            <person name="Barry K."/>
            <person name="Grigoriev I.V."/>
            <person name="Crous P."/>
            <person name="Smith M.E."/>
        </authorList>
    </citation>
    <scope>NUCLEOTIDE SEQUENCE</scope>
    <source>
        <strain evidence="6">NBRC 32514</strain>
    </source>
</reference>
<keyword evidence="2 3" id="KW-0539">Nucleus</keyword>
<dbReference type="InterPro" id="IPR009071">
    <property type="entry name" value="HMG_box_dom"/>
</dbReference>
<dbReference type="SMART" id="SM00398">
    <property type="entry name" value="HMG"/>
    <property type="match status" value="1"/>
</dbReference>
<dbReference type="OrthoDB" id="6247875at2759"/>
<dbReference type="GO" id="GO:0000978">
    <property type="term" value="F:RNA polymerase II cis-regulatory region sequence-specific DNA binding"/>
    <property type="evidence" value="ECO:0007669"/>
    <property type="project" value="TreeGrafter"/>
</dbReference>